<evidence type="ECO:0000313" key="3">
    <source>
        <dbReference type="Proteomes" id="UP000810252"/>
    </source>
</evidence>
<sequence>MALEIEGKIIRKLGVQSGTSARGEWSKQEFIVEYQEGNYPSQACLNVWGPDKVKELEKYQIGDKVKVSFNINSREYNNRWYTDLRAWKIEAEAPAPENYTTGFAPTGATEGTGNSYSTNPAEAASTGHGFVGEGSGEQVEDDLPF</sequence>
<organism evidence="2 3">
    <name type="scientific">Candidatus Cryptobacteroides merdigallinarum</name>
    <dbReference type="NCBI Taxonomy" id="2840770"/>
    <lineage>
        <taxon>Bacteria</taxon>
        <taxon>Pseudomonadati</taxon>
        <taxon>Bacteroidota</taxon>
        <taxon>Bacteroidia</taxon>
        <taxon>Bacteroidales</taxon>
        <taxon>Candidatus Cryptobacteroides</taxon>
    </lineage>
</organism>
<dbReference type="Pfam" id="PF11325">
    <property type="entry name" value="DUF3127"/>
    <property type="match status" value="1"/>
</dbReference>
<dbReference type="EMBL" id="JADIMQ010000074">
    <property type="protein sequence ID" value="MBO8448634.1"/>
    <property type="molecule type" value="Genomic_DNA"/>
</dbReference>
<feature type="compositionally biased region" description="Polar residues" evidence="1">
    <location>
        <begin position="98"/>
        <end position="120"/>
    </location>
</feature>
<dbReference type="InterPro" id="IPR021474">
    <property type="entry name" value="DUF3127"/>
</dbReference>
<dbReference type="Proteomes" id="UP000810252">
    <property type="component" value="Unassembled WGS sequence"/>
</dbReference>
<reference evidence="2" key="2">
    <citation type="journal article" date="2021" name="PeerJ">
        <title>Extensive microbial diversity within the chicken gut microbiome revealed by metagenomics and culture.</title>
        <authorList>
            <person name="Gilroy R."/>
            <person name="Ravi A."/>
            <person name="Getino M."/>
            <person name="Pursley I."/>
            <person name="Horton D.L."/>
            <person name="Alikhan N.F."/>
            <person name="Baker D."/>
            <person name="Gharbi K."/>
            <person name="Hall N."/>
            <person name="Watson M."/>
            <person name="Adriaenssens E.M."/>
            <person name="Foster-Nyarko E."/>
            <person name="Jarju S."/>
            <person name="Secka A."/>
            <person name="Antonio M."/>
            <person name="Oren A."/>
            <person name="Chaudhuri R.R."/>
            <person name="La Ragione R."/>
            <person name="Hildebrand F."/>
            <person name="Pallen M.J."/>
        </authorList>
    </citation>
    <scope>NUCLEOTIDE SEQUENCE</scope>
    <source>
        <strain evidence="2">20514</strain>
    </source>
</reference>
<protein>
    <submittedName>
        <fullName evidence="2">DUF3127 domain-containing protein</fullName>
    </submittedName>
</protein>
<reference evidence="2" key="1">
    <citation type="submission" date="2020-10" db="EMBL/GenBank/DDBJ databases">
        <authorList>
            <person name="Gilroy R."/>
        </authorList>
    </citation>
    <scope>NUCLEOTIDE SEQUENCE</scope>
    <source>
        <strain evidence="2">20514</strain>
    </source>
</reference>
<evidence type="ECO:0000313" key="2">
    <source>
        <dbReference type="EMBL" id="MBO8448634.1"/>
    </source>
</evidence>
<evidence type="ECO:0000256" key="1">
    <source>
        <dbReference type="SAM" id="MobiDB-lite"/>
    </source>
</evidence>
<feature type="region of interest" description="Disordered" evidence="1">
    <location>
        <begin position="97"/>
        <end position="145"/>
    </location>
</feature>
<accession>A0A9D9HF74</accession>
<name>A0A9D9HF74_9BACT</name>
<proteinExistence type="predicted"/>
<gene>
    <name evidence="2" type="ORF">IAC29_05115</name>
</gene>
<dbReference type="AlphaFoldDB" id="A0A9D9HF74"/>
<comment type="caution">
    <text evidence="2">The sequence shown here is derived from an EMBL/GenBank/DDBJ whole genome shotgun (WGS) entry which is preliminary data.</text>
</comment>